<gene>
    <name evidence="2" type="ORF">BDW02DRAFT_384693</name>
</gene>
<dbReference type="OrthoDB" id="3767399at2759"/>
<feature type="compositionally biased region" description="Pro residues" evidence="1">
    <location>
        <begin position="445"/>
        <end position="459"/>
    </location>
</feature>
<name>A0A6A5K6D4_9PLEO</name>
<accession>A0A6A5K6D4</accession>
<keyword evidence="3" id="KW-1185">Reference proteome</keyword>
<feature type="region of interest" description="Disordered" evidence="1">
    <location>
        <begin position="1"/>
        <end position="28"/>
    </location>
</feature>
<reference evidence="2" key="1">
    <citation type="submission" date="2020-01" db="EMBL/GenBank/DDBJ databases">
        <authorList>
            <consortium name="DOE Joint Genome Institute"/>
            <person name="Haridas S."/>
            <person name="Albert R."/>
            <person name="Binder M."/>
            <person name="Bloem J."/>
            <person name="Labutti K."/>
            <person name="Salamov A."/>
            <person name="Andreopoulos B."/>
            <person name="Baker S.E."/>
            <person name="Barry K."/>
            <person name="Bills G."/>
            <person name="Bluhm B.H."/>
            <person name="Cannon C."/>
            <person name="Castanera R."/>
            <person name="Culley D.E."/>
            <person name="Daum C."/>
            <person name="Ezra D."/>
            <person name="Gonzalez J.B."/>
            <person name="Henrissat B."/>
            <person name="Kuo A."/>
            <person name="Liang C."/>
            <person name="Lipzen A."/>
            <person name="Lutzoni F."/>
            <person name="Magnuson J."/>
            <person name="Mondo S."/>
            <person name="Nolan M."/>
            <person name="Ohm R."/>
            <person name="Pangilinan J."/>
            <person name="Park H.-J."/>
            <person name="Ramirez L."/>
            <person name="Alfaro M."/>
            <person name="Sun H."/>
            <person name="Tritt A."/>
            <person name="Yoshinaga Y."/>
            <person name="Zwiers L.-H."/>
            <person name="Turgeon B.G."/>
            <person name="Goodwin S.B."/>
            <person name="Spatafora J.W."/>
            <person name="Crous P.W."/>
            <person name="Grigoriev I.V."/>
        </authorList>
    </citation>
    <scope>NUCLEOTIDE SEQUENCE</scope>
    <source>
        <strain evidence="2">P77</strain>
    </source>
</reference>
<protein>
    <recommendedName>
        <fullName evidence="4">RING-type domain-containing protein</fullName>
    </recommendedName>
</protein>
<evidence type="ECO:0000313" key="2">
    <source>
        <dbReference type="EMBL" id="KAF1833285.1"/>
    </source>
</evidence>
<feature type="region of interest" description="Disordered" evidence="1">
    <location>
        <begin position="404"/>
        <end position="532"/>
    </location>
</feature>
<dbReference type="AlphaFoldDB" id="A0A6A5K6D4"/>
<feature type="compositionally biased region" description="Polar residues" evidence="1">
    <location>
        <begin position="254"/>
        <end position="286"/>
    </location>
</feature>
<sequence>MAAVAQSHVQDDVHPLLRHPRPIKRDSAKAHRMLDLIADSEEALKGLHRERSLTTRWLERPMYEHLEVSDSEEEKEQVEREEVGEQSNELQEEAAEEKVKEDSDSDLLDKWTNPDRPTSSFNPEETLKKLPDPVMKLDTAFAKRRPQPLARPVSYNPQQLLSPQWVASPATISPNTSRQRPVSSHLNSPDRARSSVSSQGSCECEQRLVHPATWPYPPKQHPTNTRTERPTSYHPQSLASLDSPPMQPRPRPTSFATYHQRNRSGSKIASSRGLRNNSYPTNFSLPTSAIAPKAVAGEDIENDMVYQRFGDDEVGPPTPITSATLPLSPIETTPIEAALHGFEANNNEKSKPEKKSKNRWSTIPQALKNFGARRRDSAATQEPPKFAMVVVDLHRMNLTQENLHNYETGVSEAPTPPRRISTLDLIPTPAHSPFDIKPRQFEGPLPAPFAPWADGPPSPAATADRRRSSGNSLSPKALPSRLSVENVPQVRPVSLHSRHSSVGLASPSTAPHRPTIDVSPNSPRAITPSSRKNTPALDRTCILCKTAKPPCEFVERRITANCWHEPATCVDCLQNWVRQCVYAHGWEACTCPECGEVMAGEDVGVYVDSPPF</sequence>
<proteinExistence type="predicted"/>
<dbReference type="Proteomes" id="UP000800040">
    <property type="component" value="Unassembled WGS sequence"/>
</dbReference>
<evidence type="ECO:0008006" key="4">
    <source>
        <dbReference type="Google" id="ProtNLM"/>
    </source>
</evidence>
<evidence type="ECO:0000256" key="1">
    <source>
        <dbReference type="SAM" id="MobiDB-lite"/>
    </source>
</evidence>
<feature type="compositionally biased region" description="Basic and acidic residues" evidence="1">
    <location>
        <begin position="96"/>
        <end position="113"/>
    </location>
</feature>
<feature type="compositionally biased region" description="Polar residues" evidence="1">
    <location>
        <begin position="518"/>
        <end position="532"/>
    </location>
</feature>
<feature type="compositionally biased region" description="Polar residues" evidence="1">
    <location>
        <begin position="170"/>
        <end position="187"/>
    </location>
</feature>
<dbReference type="EMBL" id="ML975321">
    <property type="protein sequence ID" value="KAF1833285.1"/>
    <property type="molecule type" value="Genomic_DNA"/>
</dbReference>
<evidence type="ECO:0000313" key="3">
    <source>
        <dbReference type="Proteomes" id="UP000800040"/>
    </source>
</evidence>
<organism evidence="2 3">
    <name type="scientific">Decorospora gaudefroyi</name>
    <dbReference type="NCBI Taxonomy" id="184978"/>
    <lineage>
        <taxon>Eukaryota</taxon>
        <taxon>Fungi</taxon>
        <taxon>Dikarya</taxon>
        <taxon>Ascomycota</taxon>
        <taxon>Pezizomycotina</taxon>
        <taxon>Dothideomycetes</taxon>
        <taxon>Pleosporomycetidae</taxon>
        <taxon>Pleosporales</taxon>
        <taxon>Pleosporineae</taxon>
        <taxon>Pleosporaceae</taxon>
        <taxon>Decorospora</taxon>
    </lineage>
</organism>
<feature type="region of interest" description="Disordered" evidence="1">
    <location>
        <begin position="64"/>
        <end position="286"/>
    </location>
</feature>